<evidence type="ECO:0000256" key="2">
    <source>
        <dbReference type="ARBA" id="ARBA00022692"/>
    </source>
</evidence>
<feature type="transmembrane region" description="Helical" evidence="6">
    <location>
        <begin position="32"/>
        <end position="51"/>
    </location>
</feature>
<dbReference type="EMBL" id="JBJKFK010000261">
    <property type="protein sequence ID" value="KAL3318295.1"/>
    <property type="molecule type" value="Genomic_DNA"/>
</dbReference>
<gene>
    <name evidence="7" type="ORF">Ciccas_003039</name>
</gene>
<protein>
    <recommendedName>
        <fullName evidence="6">Bestrophin homolog</fullName>
    </recommendedName>
</protein>
<dbReference type="InterPro" id="IPR021134">
    <property type="entry name" value="Bestrophin-like"/>
</dbReference>
<evidence type="ECO:0000256" key="1">
    <source>
        <dbReference type="ARBA" id="ARBA00004370"/>
    </source>
</evidence>
<comment type="function">
    <text evidence="6">Forms chloride channels.</text>
</comment>
<comment type="caution">
    <text evidence="6">Lacks conserved residue(s) required for the propagation of feature annotation.</text>
</comment>
<evidence type="ECO:0000313" key="7">
    <source>
        <dbReference type="EMBL" id="KAL3318295.1"/>
    </source>
</evidence>
<dbReference type="GO" id="GO:0005254">
    <property type="term" value="F:chloride channel activity"/>
    <property type="evidence" value="ECO:0007669"/>
    <property type="project" value="UniProtKB-KW"/>
</dbReference>
<dbReference type="Pfam" id="PF01062">
    <property type="entry name" value="Bestrophin"/>
    <property type="match status" value="1"/>
</dbReference>
<evidence type="ECO:0000256" key="6">
    <source>
        <dbReference type="RuleBase" id="RU363126"/>
    </source>
</evidence>
<reference evidence="7 8" key="1">
    <citation type="submission" date="2024-11" db="EMBL/GenBank/DDBJ databases">
        <title>Adaptive evolution of stress response genes in parasites aligns with host niche diversity.</title>
        <authorList>
            <person name="Hahn C."/>
            <person name="Resl P."/>
        </authorList>
    </citation>
    <scope>NUCLEOTIDE SEQUENCE [LARGE SCALE GENOMIC DNA]</scope>
    <source>
        <strain evidence="7">EGGRZ-B1_66</strain>
        <tissue evidence="7">Body</tissue>
    </source>
</reference>
<dbReference type="GO" id="GO:0034707">
    <property type="term" value="C:chloride channel complex"/>
    <property type="evidence" value="ECO:0007669"/>
    <property type="project" value="UniProtKB-KW"/>
</dbReference>
<comment type="caution">
    <text evidence="7">The sequence shown here is derived from an EMBL/GenBank/DDBJ whole genome shotgun (WGS) entry which is preliminary data.</text>
</comment>
<keyword evidence="6" id="KW-0869">Chloride channel</keyword>
<evidence type="ECO:0000256" key="3">
    <source>
        <dbReference type="ARBA" id="ARBA00022989"/>
    </source>
</evidence>
<name>A0ABD2QFI1_9PLAT</name>
<dbReference type="GO" id="GO:0005886">
    <property type="term" value="C:plasma membrane"/>
    <property type="evidence" value="ECO:0007669"/>
    <property type="project" value="UniProtKB-SubCell"/>
</dbReference>
<keyword evidence="6" id="KW-1003">Cell membrane</keyword>
<keyword evidence="6" id="KW-0813">Transport</keyword>
<keyword evidence="6" id="KW-0406">Ion transport</keyword>
<keyword evidence="3 6" id="KW-1133">Transmembrane helix</keyword>
<organism evidence="7 8">
    <name type="scientific">Cichlidogyrus casuarinus</name>
    <dbReference type="NCBI Taxonomy" id="1844966"/>
    <lineage>
        <taxon>Eukaryota</taxon>
        <taxon>Metazoa</taxon>
        <taxon>Spiralia</taxon>
        <taxon>Lophotrochozoa</taxon>
        <taxon>Platyhelminthes</taxon>
        <taxon>Monogenea</taxon>
        <taxon>Monopisthocotylea</taxon>
        <taxon>Dactylogyridea</taxon>
        <taxon>Ancyrocephalidae</taxon>
        <taxon>Cichlidogyrus</taxon>
    </lineage>
</organism>
<dbReference type="AlphaFoldDB" id="A0ABD2QFI1"/>
<evidence type="ECO:0000256" key="5">
    <source>
        <dbReference type="ARBA" id="ARBA00034769"/>
    </source>
</evidence>
<keyword evidence="2 6" id="KW-0812">Transmembrane</keyword>
<keyword evidence="6" id="KW-0868">Chloride</keyword>
<keyword evidence="4 6" id="KW-0472">Membrane</keyword>
<comment type="similarity">
    <text evidence="5 6">Belongs to the anion channel-forming bestrophin (TC 1.A.46) family. Calcium-sensitive chloride channel subfamily.</text>
</comment>
<keyword evidence="6" id="KW-0407">Ion channel</keyword>
<accession>A0ABD2QFI1</accession>
<dbReference type="Proteomes" id="UP001626550">
    <property type="component" value="Unassembled WGS sequence"/>
</dbReference>
<comment type="subcellular location">
    <subcellularLocation>
        <location evidence="6">Cell membrane</location>
        <topology evidence="6">Multi-pass membrane protein</topology>
    </subcellularLocation>
    <subcellularLocation>
        <location evidence="1">Membrane</location>
    </subcellularLocation>
</comment>
<dbReference type="PANTHER" id="PTHR10736">
    <property type="entry name" value="BESTROPHIN"/>
    <property type="match status" value="1"/>
</dbReference>
<keyword evidence="8" id="KW-1185">Reference proteome</keyword>
<evidence type="ECO:0000256" key="4">
    <source>
        <dbReference type="ARBA" id="ARBA00023136"/>
    </source>
</evidence>
<sequence length="61" mass="7333">MSISYVDDISDGRGIFIFVKLLSRWKGSLYKLVWIDLVMYIALYYILNLSYRFGMNEEQQR</sequence>
<dbReference type="InterPro" id="IPR000615">
    <property type="entry name" value="Bestrophin"/>
</dbReference>
<evidence type="ECO:0000313" key="8">
    <source>
        <dbReference type="Proteomes" id="UP001626550"/>
    </source>
</evidence>
<proteinExistence type="inferred from homology"/>